<comment type="caution">
    <text evidence="2">The sequence shown here is derived from an EMBL/GenBank/DDBJ whole genome shotgun (WGS) entry which is preliminary data.</text>
</comment>
<reference evidence="3" key="1">
    <citation type="journal article" date="2019" name="Int. J. Syst. Evol. Microbiol.">
        <title>The Global Catalogue of Microorganisms (GCM) 10K type strain sequencing project: providing services to taxonomists for standard genome sequencing and annotation.</title>
        <authorList>
            <consortium name="The Broad Institute Genomics Platform"/>
            <consortium name="The Broad Institute Genome Sequencing Center for Infectious Disease"/>
            <person name="Wu L."/>
            <person name="Ma J."/>
        </authorList>
    </citation>
    <scope>NUCLEOTIDE SEQUENCE [LARGE SCALE GENOMIC DNA]</scope>
    <source>
        <strain evidence="3">KCTC 42501</strain>
    </source>
</reference>
<dbReference type="Gene3D" id="1.20.144.10">
    <property type="entry name" value="Phosphatidic acid phosphatase type 2/haloperoxidase"/>
    <property type="match status" value="1"/>
</dbReference>
<gene>
    <name evidence="2" type="ORF">ACFOPI_08150</name>
</gene>
<keyword evidence="3" id="KW-1185">Reference proteome</keyword>
<protein>
    <submittedName>
        <fullName evidence="2">Phosphatase PAP2 family protein</fullName>
    </submittedName>
</protein>
<name>A0ABV7W219_9BURK</name>
<dbReference type="Pfam" id="PF01569">
    <property type="entry name" value="PAP2"/>
    <property type="match status" value="1"/>
</dbReference>
<dbReference type="RefSeq" id="WP_382172803.1">
    <property type="nucleotide sequence ID" value="NZ_JBHRXX010000002.1"/>
</dbReference>
<evidence type="ECO:0000259" key="1">
    <source>
        <dbReference type="SMART" id="SM00014"/>
    </source>
</evidence>
<dbReference type="EMBL" id="JBHRXX010000002">
    <property type="protein sequence ID" value="MFC3683560.1"/>
    <property type="molecule type" value="Genomic_DNA"/>
</dbReference>
<sequence>MTTCFEQLVEGLSVTASASTKQADLKFANLGATTIKNRTLVQLQGPSKNLLKQQLDLVAAYADLRGDRAAEVLDQLTAPVGYWSAVLGLTAHRHKKTLQLIEIALGLCVHVEMRLKHIFATLRPVELSPQIQPMIPTPGHGSWPSGHSTEAFAVATLLESFMDQTRPGKHDGQNSRTQLQRLAARIAVNRTVAGVHYPVDSAVGRLLGTSLGEFFVARATGGNVRLRGFDSDKFVEADGAPKDFKLSDPMDAGAYSVSGPQIPLPQADTLGWLWQEALKEWS</sequence>
<dbReference type="SMART" id="SM00014">
    <property type="entry name" value="acidPPc"/>
    <property type="match status" value="1"/>
</dbReference>
<dbReference type="SUPFAM" id="SSF48317">
    <property type="entry name" value="Acid phosphatase/Vanadium-dependent haloperoxidase"/>
    <property type="match status" value="1"/>
</dbReference>
<evidence type="ECO:0000313" key="3">
    <source>
        <dbReference type="Proteomes" id="UP001595729"/>
    </source>
</evidence>
<dbReference type="Proteomes" id="UP001595729">
    <property type="component" value="Unassembled WGS sequence"/>
</dbReference>
<proteinExistence type="predicted"/>
<accession>A0ABV7W219</accession>
<evidence type="ECO:0000313" key="2">
    <source>
        <dbReference type="EMBL" id="MFC3683560.1"/>
    </source>
</evidence>
<dbReference type="InterPro" id="IPR036938">
    <property type="entry name" value="PAP2/HPO_sf"/>
</dbReference>
<dbReference type="CDD" id="cd03380">
    <property type="entry name" value="PAP2_like_1"/>
    <property type="match status" value="1"/>
</dbReference>
<feature type="domain" description="Phosphatidic acid phosphatase type 2/haloperoxidase" evidence="1">
    <location>
        <begin position="98"/>
        <end position="216"/>
    </location>
</feature>
<dbReference type="InterPro" id="IPR000326">
    <property type="entry name" value="PAP2/HPO"/>
</dbReference>
<organism evidence="2 3">
    <name type="scientific">Hydrogenophaga luteola</name>
    <dbReference type="NCBI Taxonomy" id="1591122"/>
    <lineage>
        <taxon>Bacteria</taxon>
        <taxon>Pseudomonadati</taxon>
        <taxon>Pseudomonadota</taxon>
        <taxon>Betaproteobacteria</taxon>
        <taxon>Burkholderiales</taxon>
        <taxon>Comamonadaceae</taxon>
        <taxon>Hydrogenophaga</taxon>
    </lineage>
</organism>